<dbReference type="PANTHER" id="PTHR35546">
    <property type="entry name" value="F-BOX PROTEIN INTERACTION DOMAIN PROTEIN-RELATED"/>
    <property type="match status" value="1"/>
</dbReference>
<keyword evidence="1" id="KW-0433">Leucine-rich repeat</keyword>
<proteinExistence type="inferred from homology"/>
<reference evidence="7" key="1">
    <citation type="submission" date="2024-07" db="EMBL/GenBank/DDBJ databases">
        <title>Two chromosome-level genome assemblies of Korean endemic species Abeliophyllum distichum and Forsythia ovata (Oleaceae).</title>
        <authorList>
            <person name="Jang H."/>
        </authorList>
    </citation>
    <scope>NUCLEOTIDE SEQUENCE [LARGE SCALE GENOMIC DNA]</scope>
</reference>
<evidence type="ECO:0000313" key="6">
    <source>
        <dbReference type="EMBL" id="KAL2551525.1"/>
    </source>
</evidence>
<dbReference type="NCBIfam" id="TIGR01640">
    <property type="entry name" value="F_box_assoc_1"/>
    <property type="match status" value="1"/>
</dbReference>
<organism evidence="6 7">
    <name type="scientific">Forsythia ovata</name>
    <dbReference type="NCBI Taxonomy" id="205694"/>
    <lineage>
        <taxon>Eukaryota</taxon>
        <taxon>Viridiplantae</taxon>
        <taxon>Streptophyta</taxon>
        <taxon>Embryophyta</taxon>
        <taxon>Tracheophyta</taxon>
        <taxon>Spermatophyta</taxon>
        <taxon>Magnoliopsida</taxon>
        <taxon>eudicotyledons</taxon>
        <taxon>Gunneridae</taxon>
        <taxon>Pentapetalae</taxon>
        <taxon>asterids</taxon>
        <taxon>lamiids</taxon>
        <taxon>Lamiales</taxon>
        <taxon>Oleaceae</taxon>
        <taxon>Forsythieae</taxon>
        <taxon>Forsythia</taxon>
    </lineage>
</organism>
<dbReference type="Proteomes" id="UP001604277">
    <property type="component" value="Unassembled WGS sequence"/>
</dbReference>
<dbReference type="SUPFAM" id="SSF81383">
    <property type="entry name" value="F-box domain"/>
    <property type="match status" value="1"/>
</dbReference>
<keyword evidence="2" id="KW-0677">Repeat</keyword>
<accession>A0ABD1WT84</accession>
<feature type="compositionally biased region" description="Acidic residues" evidence="4">
    <location>
        <begin position="213"/>
        <end position="243"/>
    </location>
</feature>
<comment type="caution">
    <text evidence="6">The sequence shown here is derived from an EMBL/GenBank/DDBJ whole genome shotgun (WGS) entry which is preliminary data.</text>
</comment>
<dbReference type="InterPro" id="IPR001611">
    <property type="entry name" value="Leu-rich_rpt"/>
</dbReference>
<dbReference type="InterPro" id="IPR032675">
    <property type="entry name" value="LRR_dom_sf"/>
</dbReference>
<dbReference type="PROSITE" id="PS51450">
    <property type="entry name" value="LRR"/>
    <property type="match status" value="1"/>
</dbReference>
<feature type="region of interest" description="Disordered" evidence="4">
    <location>
        <begin position="132"/>
        <end position="249"/>
    </location>
</feature>
<dbReference type="InterPro" id="IPR055290">
    <property type="entry name" value="At3g26010-like"/>
</dbReference>
<keyword evidence="7" id="KW-1185">Reference proteome</keyword>
<feature type="domain" description="F-box associated beta-propeller type 1" evidence="5">
    <location>
        <begin position="449"/>
        <end position="597"/>
    </location>
</feature>
<dbReference type="InterPro" id="IPR036047">
    <property type="entry name" value="F-box-like_dom_sf"/>
</dbReference>
<dbReference type="AlphaFoldDB" id="A0ABD1WT84"/>
<name>A0ABD1WT84_9LAMI</name>
<protein>
    <recommendedName>
        <fullName evidence="5">F-box associated beta-propeller type 1 domain-containing protein</fullName>
    </recommendedName>
</protein>
<dbReference type="Pfam" id="PF12799">
    <property type="entry name" value="LRR_4"/>
    <property type="match status" value="1"/>
</dbReference>
<comment type="similarity">
    <text evidence="3">Belongs to the ANP32 family.</text>
</comment>
<dbReference type="InterPro" id="IPR017451">
    <property type="entry name" value="F-box-assoc_interact_dom"/>
</dbReference>
<dbReference type="PANTHER" id="PTHR35546:SF25">
    <property type="entry name" value="F-BOX DOMAIN-CONTAINING PROTEIN"/>
    <property type="match status" value="1"/>
</dbReference>
<evidence type="ECO:0000256" key="4">
    <source>
        <dbReference type="SAM" id="MobiDB-lite"/>
    </source>
</evidence>
<evidence type="ECO:0000259" key="5">
    <source>
        <dbReference type="Pfam" id="PF07734"/>
    </source>
</evidence>
<evidence type="ECO:0000256" key="2">
    <source>
        <dbReference type="ARBA" id="ARBA00022737"/>
    </source>
</evidence>
<sequence>MDEIWERAVETALDGENDVASVRTLTLDGAAKCVHGRLPPPSIFEKFCNLQHLSIANIGLSSLEHFPRLRNLQKLVLSDNRIAGGLEFLVEAGLEFMRDLDLSNNRISEINDLRPLAELRLVSLDLYECPVTRDVGDESEEDDDSVEEIYEEEEGEDDDVVEVHEIDDSDEEDGVEDDEDDDEEDVNDDEGNFEERNSRLINVEGEIDGHEQGEEDDHGEMGEEDLDVEEDGDFEDEDEEEDNGTGYLIQPVGQYGYEVFVVNLDPNVMEAINVDKISISYQLIMELVQDKIKKIHDDAGKYVSSKSTNKKTTSESSGTEIDDIFGVFGTDQFITAAYQKIIVNAYEFPAHVKPMEDTEIKDIVKDHALPYLPAKSLMRFRAVSKEWDQWITNPFFSHKQSNSFRDMCGFFHQSQNRTTASFISLSKAAYGIPDVSLKFLPEPVVIRSSCNGLLLCQEAFGEKKYYVCNPSNKKWKAIPFPNFYQGEEPAILLAFEPSVFNFEADYHLICAVPMLDNMTVHFEIYSSETRSWKHSAAVCVELEDSIIKSNGFYMEGIAYWETSSDEVLAFDFKNDIYQVLVLPSERAPDGVLTRFHGELCYVCGYNQSGNLYTVNIYGNMSLKHSLFFDLEELCTQHCRVLPCINSDFVIILARSKLYCYNLKDQKFEVVSFKGIWDHQANYLPYVNSLAPVV</sequence>
<dbReference type="FunFam" id="3.80.10.10:FF:000131">
    <property type="entry name" value="acidic leucine-rich nuclear phosphoprotein 32-related protein-like"/>
    <property type="match status" value="1"/>
</dbReference>
<evidence type="ECO:0000256" key="3">
    <source>
        <dbReference type="ARBA" id="ARBA00025777"/>
    </source>
</evidence>
<dbReference type="EMBL" id="JBFOLJ010000002">
    <property type="protein sequence ID" value="KAL2551525.1"/>
    <property type="molecule type" value="Genomic_DNA"/>
</dbReference>
<dbReference type="Pfam" id="PF07734">
    <property type="entry name" value="FBA_1"/>
    <property type="match status" value="1"/>
</dbReference>
<dbReference type="Gene3D" id="3.80.10.10">
    <property type="entry name" value="Ribonuclease Inhibitor"/>
    <property type="match status" value="1"/>
</dbReference>
<feature type="compositionally biased region" description="Acidic residues" evidence="4">
    <location>
        <begin position="167"/>
        <end position="192"/>
    </location>
</feature>
<dbReference type="InterPro" id="IPR025875">
    <property type="entry name" value="Leu-rich_rpt_4"/>
</dbReference>
<evidence type="ECO:0000313" key="7">
    <source>
        <dbReference type="Proteomes" id="UP001604277"/>
    </source>
</evidence>
<feature type="compositionally biased region" description="Acidic residues" evidence="4">
    <location>
        <begin position="137"/>
        <end position="160"/>
    </location>
</feature>
<gene>
    <name evidence="6" type="ORF">Fot_05144</name>
</gene>
<dbReference type="InterPro" id="IPR006527">
    <property type="entry name" value="F-box-assoc_dom_typ1"/>
</dbReference>
<evidence type="ECO:0000256" key="1">
    <source>
        <dbReference type="ARBA" id="ARBA00022614"/>
    </source>
</evidence>
<dbReference type="SUPFAM" id="SSF52058">
    <property type="entry name" value="L domain-like"/>
    <property type="match status" value="1"/>
</dbReference>